<protein>
    <submittedName>
        <fullName evidence="1">Uncharacterized protein</fullName>
    </submittedName>
</protein>
<organism evidence="1 2">
    <name type="scientific">Fusarium equiseti</name>
    <name type="common">Fusarium scirpi</name>
    <dbReference type="NCBI Taxonomy" id="61235"/>
    <lineage>
        <taxon>Eukaryota</taxon>
        <taxon>Fungi</taxon>
        <taxon>Dikarya</taxon>
        <taxon>Ascomycota</taxon>
        <taxon>Pezizomycotina</taxon>
        <taxon>Sordariomycetes</taxon>
        <taxon>Hypocreomycetidae</taxon>
        <taxon>Hypocreales</taxon>
        <taxon>Nectriaceae</taxon>
        <taxon>Fusarium</taxon>
        <taxon>Fusarium incarnatum-equiseti species complex</taxon>
    </lineage>
</organism>
<keyword evidence="2" id="KW-1185">Reference proteome</keyword>
<accession>A0ABQ8R6T4</accession>
<sequence>MTTNSFGGALPRFDFPSQPQPAISRMARVNKALPVVLMAASVAVLAVKTRQNLDTTPVTASMLFTRPQNLVPQGQTIMDKRKGDLGLNPSK</sequence>
<reference evidence="1" key="1">
    <citation type="submission" date="2022-09" db="EMBL/GenBank/DDBJ databases">
        <title>Fusarium specimens isolated from Avocado Roots.</title>
        <authorList>
            <person name="Stajich J."/>
            <person name="Roper C."/>
            <person name="Heimlech-Rivalta G."/>
        </authorList>
    </citation>
    <scope>NUCLEOTIDE SEQUENCE</scope>
    <source>
        <strain evidence="1">CF00095</strain>
    </source>
</reference>
<gene>
    <name evidence="1" type="ORF">NW768_008359</name>
</gene>
<evidence type="ECO:0000313" key="1">
    <source>
        <dbReference type="EMBL" id="KAJ4128075.1"/>
    </source>
</evidence>
<dbReference type="Proteomes" id="UP001152024">
    <property type="component" value="Unassembled WGS sequence"/>
</dbReference>
<comment type="caution">
    <text evidence="1">The sequence shown here is derived from an EMBL/GenBank/DDBJ whole genome shotgun (WGS) entry which is preliminary data.</text>
</comment>
<evidence type="ECO:0000313" key="2">
    <source>
        <dbReference type="Proteomes" id="UP001152024"/>
    </source>
</evidence>
<name>A0ABQ8R6T4_FUSEQ</name>
<dbReference type="EMBL" id="JAOQBH010000012">
    <property type="protein sequence ID" value="KAJ4128075.1"/>
    <property type="molecule type" value="Genomic_DNA"/>
</dbReference>
<proteinExistence type="predicted"/>